<comment type="caution">
    <text evidence="9">Lacks conserved residue(s) required for the propagation of feature annotation.</text>
</comment>
<organism evidence="14 15">
    <name type="scientific">Neoroseomonas oryzicola</name>
    <dbReference type="NCBI Taxonomy" id="535904"/>
    <lineage>
        <taxon>Bacteria</taxon>
        <taxon>Pseudomonadati</taxon>
        <taxon>Pseudomonadota</taxon>
        <taxon>Alphaproteobacteria</taxon>
        <taxon>Acetobacterales</taxon>
        <taxon>Acetobacteraceae</taxon>
        <taxon>Neoroseomonas</taxon>
    </lineage>
</organism>
<evidence type="ECO:0000256" key="10">
    <source>
        <dbReference type="RuleBase" id="RU000644"/>
    </source>
</evidence>
<keyword evidence="6 9" id="KW-0547">Nucleotide-binding</keyword>
<evidence type="ECO:0000313" key="15">
    <source>
        <dbReference type="Proteomes" id="UP000746741"/>
    </source>
</evidence>
<dbReference type="InterPro" id="IPR006847">
    <property type="entry name" value="IF2_N"/>
</dbReference>
<dbReference type="Pfam" id="PF04760">
    <property type="entry name" value="IF2_N"/>
    <property type="match status" value="1"/>
</dbReference>
<comment type="similarity">
    <text evidence="2 9 10">Belongs to the TRAFAC class translation factor GTPase superfamily. Classic translation factor GTPase family. IF-2 subfamily.</text>
</comment>
<feature type="compositionally biased region" description="Low complexity" evidence="12">
    <location>
        <begin position="192"/>
        <end position="226"/>
    </location>
</feature>
<dbReference type="Gene3D" id="2.40.30.10">
    <property type="entry name" value="Translation factors"/>
    <property type="match status" value="2"/>
</dbReference>
<keyword evidence="8 9" id="KW-0342">GTP-binding</keyword>
<dbReference type="InterPro" id="IPR053905">
    <property type="entry name" value="EF-G-like_DII"/>
</dbReference>
<evidence type="ECO:0000256" key="1">
    <source>
        <dbReference type="ARBA" id="ARBA00004496"/>
    </source>
</evidence>
<dbReference type="InterPro" id="IPR013575">
    <property type="entry name" value="IF2_assoc_dom_bac"/>
</dbReference>
<dbReference type="Pfam" id="PF11987">
    <property type="entry name" value="IF-2"/>
    <property type="match status" value="1"/>
</dbReference>
<proteinExistence type="inferred from homology"/>
<dbReference type="SUPFAM" id="SSF52156">
    <property type="entry name" value="Initiation factor IF2/eIF5b, domain 3"/>
    <property type="match status" value="1"/>
</dbReference>
<dbReference type="PROSITE" id="PS01176">
    <property type="entry name" value="IF2"/>
    <property type="match status" value="1"/>
</dbReference>
<sequence length="909" mass="97325">MSDQNEQDAGKSRLSLRPGGRLELGKTVDAGSVRQSFSHGRTKTVQVEVVKKRVVAPPAKPGGPATGTRQAPAAAPSGGNAPSGQQQARPSGQAQGPAARGPVAGRPLTQAEIAVRQRVLEENRRVEAQRQREERERQALMVRSAAEEAARKAEEERRAAEEAARRAEEDARNAAEAAARAKVEAEARKSAEAASVVTAAAAKQAGRPAGAPAAPAARKPDAAAPAERLTLKARPAEEEDEGARRPMVRRPGGPPGAPGRRPMPVPVKKATPSPDRRREGRIDVQAAIEGEDERSRSIASLRRARDRERRQQELARLRSGAERVVRDVVVPEAITVQELANRMAARGGEVVKALFRMGVMATLTQSIDADTAELVVQEFGHRVKRVSESDVEIGLEGAEDTDTDLQPRPPVVTIMGHVDHGKTSLLDALRKTDVAAHEAGGITQHIGAYQITVPDGSKVTFIDTPGHEAFTAMRARGASVTDMVVLVVAADDGVMPQTVEAIRHAKAAGVPLIVAVNKIDKPGVKPERVKQELLQHEIVVESLGGDTQEIEVSATQRINLDKLLEAISLQAEVLDLKANPERAAEGTVIESKLDRGRGPVATVLVQKGTLRQGDIVVAGAEWGRVRAMLDDKGRQLKDAPPSLPVEILGLSGVPAAGDNFIAVENEARAREVSEFRQRRARDKAAAAAGAGRGNLTDMLARIQAGEQKEVAVVVKADVQGSAEAIGVTLGKLGNDEVKVRVLHSAVGQITESDIQLAKASDAVIVAFNVRATSQARDLAAKEGVDIRYYSIIYEVADDIEKLYKGKLAPVQREKFLGYAQILQVFEVKKIGKVAGCRVTEGTVKRGAGVRLLRDGVVIHQGELSTLRRFKDDVREVNNGFECGMSFANYDDIRVGDQIECYEVETVAAA</sequence>
<feature type="region of interest" description="Disordered" evidence="12">
    <location>
        <begin position="1"/>
        <end position="177"/>
    </location>
</feature>
<dbReference type="GO" id="GO:0003743">
    <property type="term" value="F:translation initiation factor activity"/>
    <property type="evidence" value="ECO:0007669"/>
    <property type="project" value="UniProtKB-KW"/>
</dbReference>
<dbReference type="PROSITE" id="PS51722">
    <property type="entry name" value="G_TR_2"/>
    <property type="match status" value="1"/>
</dbReference>
<evidence type="ECO:0000259" key="13">
    <source>
        <dbReference type="PROSITE" id="PS51722"/>
    </source>
</evidence>
<keyword evidence="7 9" id="KW-0648">Protein biosynthesis</keyword>
<dbReference type="InterPro" id="IPR009000">
    <property type="entry name" value="Transl_B-barrel_sf"/>
</dbReference>
<dbReference type="InterPro" id="IPR044145">
    <property type="entry name" value="IF2_II"/>
</dbReference>
<dbReference type="SUPFAM" id="SSF50447">
    <property type="entry name" value="Translation proteins"/>
    <property type="match status" value="2"/>
</dbReference>
<gene>
    <name evidence="9 14" type="primary">infB</name>
    <name evidence="14" type="ORF">GWK15_14240</name>
</gene>
<feature type="compositionally biased region" description="Basic and acidic residues" evidence="12">
    <location>
        <begin position="118"/>
        <end position="138"/>
    </location>
</feature>
<dbReference type="Pfam" id="PF08364">
    <property type="entry name" value="IF2_assoc"/>
    <property type="match status" value="1"/>
</dbReference>
<keyword evidence="4 9" id="KW-0963">Cytoplasm</keyword>
<keyword evidence="5 9" id="KW-0396">Initiation factor</keyword>
<dbReference type="NCBIfam" id="TIGR00231">
    <property type="entry name" value="small_GTP"/>
    <property type="match status" value="1"/>
</dbReference>
<name>A0ABX1EMI9_9PROT</name>
<comment type="subcellular location">
    <subcellularLocation>
        <location evidence="1 9 11">Cytoplasm</location>
    </subcellularLocation>
</comment>
<evidence type="ECO:0000256" key="11">
    <source>
        <dbReference type="RuleBase" id="RU000645"/>
    </source>
</evidence>
<feature type="binding site" evidence="9">
    <location>
        <begin position="517"/>
        <end position="520"/>
    </location>
    <ligand>
        <name>GTP</name>
        <dbReference type="ChEBI" id="CHEBI:37565"/>
    </ligand>
</feature>
<dbReference type="PANTHER" id="PTHR43381">
    <property type="entry name" value="TRANSLATION INITIATION FACTOR IF-2-RELATED"/>
    <property type="match status" value="1"/>
</dbReference>
<dbReference type="Gene3D" id="3.40.50.10050">
    <property type="entry name" value="Translation initiation factor IF- 2, domain 3"/>
    <property type="match status" value="1"/>
</dbReference>
<evidence type="ECO:0000256" key="6">
    <source>
        <dbReference type="ARBA" id="ARBA00022741"/>
    </source>
</evidence>
<dbReference type="InterPro" id="IPR023115">
    <property type="entry name" value="TIF_IF2_dom3"/>
</dbReference>
<evidence type="ECO:0000256" key="12">
    <source>
        <dbReference type="SAM" id="MobiDB-lite"/>
    </source>
</evidence>
<dbReference type="CDD" id="cd03702">
    <property type="entry name" value="IF2_mtIF2_II"/>
    <property type="match status" value="1"/>
</dbReference>
<dbReference type="SUPFAM" id="SSF52540">
    <property type="entry name" value="P-loop containing nucleoside triphosphate hydrolases"/>
    <property type="match status" value="1"/>
</dbReference>
<dbReference type="InterPro" id="IPR015760">
    <property type="entry name" value="TIF_IF2"/>
</dbReference>
<evidence type="ECO:0000256" key="7">
    <source>
        <dbReference type="ARBA" id="ARBA00022917"/>
    </source>
</evidence>
<dbReference type="Pfam" id="PF00009">
    <property type="entry name" value="GTP_EFTU"/>
    <property type="match status" value="1"/>
</dbReference>
<dbReference type="Pfam" id="PF22042">
    <property type="entry name" value="EF-G_D2"/>
    <property type="match status" value="1"/>
</dbReference>
<dbReference type="HAMAP" id="MF_00100_B">
    <property type="entry name" value="IF_2_B"/>
    <property type="match status" value="1"/>
</dbReference>
<evidence type="ECO:0000256" key="5">
    <source>
        <dbReference type="ARBA" id="ARBA00022540"/>
    </source>
</evidence>
<evidence type="ECO:0000256" key="4">
    <source>
        <dbReference type="ARBA" id="ARBA00022490"/>
    </source>
</evidence>
<dbReference type="Gene3D" id="3.40.50.300">
    <property type="entry name" value="P-loop containing nucleotide triphosphate hydrolases"/>
    <property type="match status" value="1"/>
</dbReference>
<dbReference type="InterPro" id="IPR036925">
    <property type="entry name" value="TIF_IF2_dom3_sf"/>
</dbReference>
<dbReference type="Proteomes" id="UP000746741">
    <property type="component" value="Unassembled WGS sequence"/>
</dbReference>
<accession>A0ABX1EMI9</accession>
<dbReference type="InterPro" id="IPR005225">
    <property type="entry name" value="Small_GTP-bd"/>
</dbReference>
<dbReference type="EMBL" id="JAAVUP010000003">
    <property type="protein sequence ID" value="NKE18108.1"/>
    <property type="molecule type" value="Genomic_DNA"/>
</dbReference>
<feature type="compositionally biased region" description="Polar residues" evidence="12">
    <location>
        <begin position="85"/>
        <end position="94"/>
    </location>
</feature>
<dbReference type="Pfam" id="PF03144">
    <property type="entry name" value="GTP_EFTU_D2"/>
    <property type="match status" value="1"/>
</dbReference>
<dbReference type="CDD" id="cd03692">
    <property type="entry name" value="mtIF2_IVc"/>
    <property type="match status" value="1"/>
</dbReference>
<evidence type="ECO:0000256" key="2">
    <source>
        <dbReference type="ARBA" id="ARBA00007733"/>
    </source>
</evidence>
<evidence type="ECO:0000256" key="9">
    <source>
        <dbReference type="HAMAP-Rule" id="MF_00100"/>
    </source>
</evidence>
<reference evidence="14 15" key="1">
    <citation type="submission" date="2020-02" db="EMBL/GenBank/DDBJ databases">
        <authorList>
            <person name="Sun Q."/>
            <person name="Inoue M."/>
        </authorList>
    </citation>
    <scope>NUCLEOTIDE SEQUENCE [LARGE SCALE GENOMIC DNA]</scope>
    <source>
        <strain evidence="14 15">KCTC 22478</strain>
    </source>
</reference>
<evidence type="ECO:0000256" key="8">
    <source>
        <dbReference type="ARBA" id="ARBA00023134"/>
    </source>
</evidence>
<dbReference type="InterPro" id="IPR004161">
    <property type="entry name" value="EFTu-like_2"/>
</dbReference>
<keyword evidence="15" id="KW-1185">Reference proteome</keyword>
<comment type="caution">
    <text evidence="14">The sequence shown here is derived from an EMBL/GenBank/DDBJ whole genome shotgun (WGS) entry which is preliminary data.</text>
</comment>
<dbReference type="RefSeq" id="WP_168041987.1">
    <property type="nucleotide sequence ID" value="NZ_JAAVUP010000003.1"/>
</dbReference>
<feature type="compositionally biased region" description="Basic and acidic residues" evidence="12">
    <location>
        <begin position="145"/>
        <end position="177"/>
    </location>
</feature>
<dbReference type="InterPro" id="IPR000178">
    <property type="entry name" value="TF_IF2_bacterial-like"/>
</dbReference>
<feature type="binding site" evidence="9">
    <location>
        <begin position="416"/>
        <end position="423"/>
    </location>
    <ligand>
        <name>GTP</name>
        <dbReference type="ChEBI" id="CHEBI:37565"/>
    </ligand>
</feature>
<evidence type="ECO:0000256" key="3">
    <source>
        <dbReference type="ARBA" id="ARBA00020675"/>
    </source>
</evidence>
<dbReference type="InterPro" id="IPR027417">
    <property type="entry name" value="P-loop_NTPase"/>
</dbReference>
<feature type="region of interest" description="Disordered" evidence="12">
    <location>
        <begin position="191"/>
        <end position="281"/>
    </location>
</feature>
<dbReference type="PANTHER" id="PTHR43381:SF5">
    <property type="entry name" value="TR-TYPE G DOMAIN-CONTAINING PROTEIN"/>
    <property type="match status" value="1"/>
</dbReference>
<feature type="binding site" evidence="9">
    <location>
        <begin position="463"/>
        <end position="467"/>
    </location>
    <ligand>
        <name>GTP</name>
        <dbReference type="ChEBI" id="CHEBI:37565"/>
    </ligand>
</feature>
<feature type="compositionally biased region" description="Pro residues" evidence="12">
    <location>
        <begin position="252"/>
        <end position="265"/>
    </location>
</feature>
<feature type="compositionally biased region" description="Low complexity" evidence="12">
    <location>
        <begin position="62"/>
        <end position="84"/>
    </location>
</feature>
<dbReference type="CDD" id="cd01887">
    <property type="entry name" value="IF2_eIF5B"/>
    <property type="match status" value="1"/>
</dbReference>
<comment type="function">
    <text evidence="9 10">One of the essential components for the initiation of protein synthesis. Protects formylmethionyl-tRNA from spontaneous hydrolysis and promotes its binding to the 30S ribosomal subunits. Also involved in the hydrolysis of GTP during the formation of the 70S ribosomal complex.</text>
</comment>
<protein>
    <recommendedName>
        <fullName evidence="3 9">Translation initiation factor IF-2</fullName>
    </recommendedName>
</protein>
<feature type="domain" description="Tr-type G" evidence="13">
    <location>
        <begin position="407"/>
        <end position="577"/>
    </location>
</feature>
<evidence type="ECO:0000313" key="14">
    <source>
        <dbReference type="EMBL" id="NKE18108.1"/>
    </source>
</evidence>
<dbReference type="NCBIfam" id="TIGR00487">
    <property type="entry name" value="IF-2"/>
    <property type="match status" value="1"/>
</dbReference>
<dbReference type="InterPro" id="IPR000795">
    <property type="entry name" value="T_Tr_GTP-bd_dom"/>
</dbReference>